<dbReference type="OrthoDB" id="4578793at2"/>
<protein>
    <submittedName>
        <fullName evidence="2">Uncharacterized protein</fullName>
    </submittedName>
</protein>
<feature type="compositionally biased region" description="Low complexity" evidence="1">
    <location>
        <begin position="157"/>
        <end position="187"/>
    </location>
</feature>
<feature type="region of interest" description="Disordered" evidence="1">
    <location>
        <begin position="1"/>
        <end position="78"/>
    </location>
</feature>
<dbReference type="AlphaFoldDB" id="A0A7Z8NRV6"/>
<dbReference type="RefSeq" id="WP_154730209.1">
    <property type="nucleotide sequence ID" value="NZ_SZYE01000121.1"/>
</dbReference>
<name>A0A7Z8NRV6_9CELL</name>
<sequence length="285" mass="27667">MSTQDSGAAAAVGTAKEQASGLAHAAADSGQGVLHEAKGQAADVVHEATSQARDLLGEARAGLTSQASDQQARAASSLRSLGDELGRMADGSEQGGLAADLVRQVAGRTGSVASWLENREPGDVLGEVTDFARRRPGVFLALAAGAGVLAGRLTRGLKDAPPSSGSTGSTGSSPAGAATGRSTSSAGYPAGSTQGLSTAAGVAGGPGVVAGGTAEVTDVDAEFGGGQHREPGMVDEGGLGSEEQAWAAAGGEAPVAPTPGHLPTADDQGTAGGDPLAGLRREDQP</sequence>
<proteinExistence type="predicted"/>
<accession>A0A7Z8NRV6</accession>
<feature type="region of interest" description="Disordered" evidence="1">
    <location>
        <begin position="157"/>
        <end position="192"/>
    </location>
</feature>
<gene>
    <name evidence="2" type="ORF">FA014_13625</name>
</gene>
<reference evidence="2 3" key="1">
    <citation type="submission" date="2019-05" db="EMBL/GenBank/DDBJ databases">
        <title>Genome sequence of Cellulomonas hominis strain CS1.</title>
        <authorList>
            <person name="Belmont J."/>
            <person name="Maclea K.S."/>
        </authorList>
    </citation>
    <scope>NUCLEOTIDE SEQUENCE [LARGE SCALE GENOMIC DNA]</scope>
    <source>
        <strain evidence="2 3">CS1</strain>
    </source>
</reference>
<evidence type="ECO:0000313" key="2">
    <source>
        <dbReference type="EMBL" id="TKR22971.1"/>
    </source>
</evidence>
<comment type="caution">
    <text evidence="2">The sequence shown here is derived from an EMBL/GenBank/DDBJ whole genome shotgun (WGS) entry which is preliminary data.</text>
</comment>
<evidence type="ECO:0000313" key="3">
    <source>
        <dbReference type="Proteomes" id="UP000308121"/>
    </source>
</evidence>
<dbReference type="EMBL" id="SZYE01000121">
    <property type="protein sequence ID" value="TKR22971.1"/>
    <property type="molecule type" value="Genomic_DNA"/>
</dbReference>
<feature type="compositionally biased region" description="Low complexity" evidence="1">
    <location>
        <begin position="65"/>
        <end position="78"/>
    </location>
</feature>
<feature type="region of interest" description="Disordered" evidence="1">
    <location>
        <begin position="219"/>
        <end position="285"/>
    </location>
</feature>
<evidence type="ECO:0000256" key="1">
    <source>
        <dbReference type="SAM" id="MobiDB-lite"/>
    </source>
</evidence>
<feature type="compositionally biased region" description="Low complexity" evidence="1">
    <location>
        <begin position="242"/>
        <end position="259"/>
    </location>
</feature>
<dbReference type="Proteomes" id="UP000308121">
    <property type="component" value="Unassembled WGS sequence"/>
</dbReference>
<organism evidence="2 3">
    <name type="scientific">Cellulomonas hominis</name>
    <dbReference type="NCBI Taxonomy" id="156981"/>
    <lineage>
        <taxon>Bacteria</taxon>
        <taxon>Bacillati</taxon>
        <taxon>Actinomycetota</taxon>
        <taxon>Actinomycetes</taxon>
        <taxon>Micrococcales</taxon>
        <taxon>Cellulomonadaceae</taxon>
        <taxon>Cellulomonas</taxon>
    </lineage>
</organism>